<evidence type="ECO:0008006" key="3">
    <source>
        <dbReference type="Google" id="ProtNLM"/>
    </source>
</evidence>
<comment type="caution">
    <text evidence="1">The sequence shown here is derived from an EMBL/GenBank/DDBJ whole genome shotgun (WGS) entry which is preliminary data.</text>
</comment>
<name>A0A0G0UTD3_9BACT</name>
<evidence type="ECO:0000313" key="1">
    <source>
        <dbReference type="EMBL" id="KKR92019.1"/>
    </source>
</evidence>
<evidence type="ECO:0000313" key="2">
    <source>
        <dbReference type="Proteomes" id="UP000034676"/>
    </source>
</evidence>
<dbReference type="InterPro" id="IPR021454">
    <property type="entry name" value="DUF3105"/>
</dbReference>
<protein>
    <recommendedName>
        <fullName evidence="3">DUF3105 domain-containing protein</fullName>
    </recommendedName>
</protein>
<dbReference type="Proteomes" id="UP000034676">
    <property type="component" value="Unassembled WGS sequence"/>
</dbReference>
<sequence length="201" mass="22423">MQVKFTVYGLIALLLLLTGAGWWLVNGGASLPGESVADQGREHWEHAKLDEFKYNSNPPTSGPHDPDWIRPGIYGTPQDKYKLIHSLEHGYVVVHYNCALPISNFEFLISKVNAHEDEGDLDGDSTPSATFKADCSLAQVLADWGKKMELKKLIVQVNPTVDKPIVLVAWGRILKMDSFDEKLAEKFVKAFRNKGPEATME</sequence>
<accession>A0A0G0UTD3</accession>
<gene>
    <name evidence="1" type="ORF">UU42_C0006G0058</name>
</gene>
<dbReference type="Pfam" id="PF11303">
    <property type="entry name" value="DUF3105"/>
    <property type="match status" value="1"/>
</dbReference>
<reference evidence="1 2" key="1">
    <citation type="journal article" date="2015" name="Nature">
        <title>rRNA introns, odd ribosomes, and small enigmatic genomes across a large radiation of phyla.</title>
        <authorList>
            <person name="Brown C.T."/>
            <person name="Hug L.A."/>
            <person name="Thomas B.C."/>
            <person name="Sharon I."/>
            <person name="Castelle C.J."/>
            <person name="Singh A."/>
            <person name="Wilkins M.J."/>
            <person name="Williams K.H."/>
            <person name="Banfield J.F."/>
        </authorList>
    </citation>
    <scope>NUCLEOTIDE SEQUENCE [LARGE SCALE GENOMIC DNA]</scope>
</reference>
<dbReference type="EMBL" id="LCAO01000006">
    <property type="protein sequence ID" value="KKR92019.1"/>
    <property type="molecule type" value="Genomic_DNA"/>
</dbReference>
<dbReference type="PATRIC" id="fig|1618555.3.peg.577"/>
<organism evidence="1 2">
    <name type="scientific">Candidatus Woesebacteria bacterium GW2011_GWA1_41_13b</name>
    <dbReference type="NCBI Taxonomy" id="1618555"/>
    <lineage>
        <taxon>Bacteria</taxon>
        <taxon>Candidatus Woeseibacteriota</taxon>
    </lineage>
</organism>
<proteinExistence type="predicted"/>
<dbReference type="AlphaFoldDB" id="A0A0G0UTD3"/>